<feature type="region of interest" description="Disordered" evidence="4">
    <location>
        <begin position="225"/>
        <end position="366"/>
    </location>
</feature>
<evidence type="ECO:0000313" key="7">
    <source>
        <dbReference type="Proteomes" id="UP001148018"/>
    </source>
</evidence>
<reference evidence="6" key="1">
    <citation type="submission" date="2022-07" db="EMBL/GenBank/DDBJ databases">
        <title>Chromosome-level genome of Muraenolepis orangiensis.</title>
        <authorList>
            <person name="Kim J."/>
        </authorList>
    </citation>
    <scope>NUCLEOTIDE SEQUENCE</scope>
    <source>
        <strain evidence="6">KU_S4_2022</strain>
        <tissue evidence="6">Muscle</tissue>
    </source>
</reference>
<dbReference type="GO" id="GO:0005634">
    <property type="term" value="C:nucleus"/>
    <property type="evidence" value="ECO:0007669"/>
    <property type="project" value="UniProtKB-UniRule"/>
</dbReference>
<dbReference type="GO" id="GO:0000981">
    <property type="term" value="F:DNA-binding transcription factor activity, RNA polymerase II-specific"/>
    <property type="evidence" value="ECO:0007669"/>
    <property type="project" value="TreeGrafter"/>
</dbReference>
<name>A0A9Q0EBV2_9TELE</name>
<evidence type="ECO:0000256" key="3">
    <source>
        <dbReference type="PROSITE-ProRule" id="PRU00267"/>
    </source>
</evidence>
<keyword evidence="2 3" id="KW-0539">Nucleus</keyword>
<dbReference type="InterPro" id="IPR009071">
    <property type="entry name" value="HMG_box_dom"/>
</dbReference>
<dbReference type="Proteomes" id="UP001148018">
    <property type="component" value="Unassembled WGS sequence"/>
</dbReference>
<proteinExistence type="predicted"/>
<feature type="domain" description="HMG box" evidence="5">
    <location>
        <begin position="369"/>
        <end position="403"/>
    </location>
</feature>
<dbReference type="PANTHER" id="PTHR45789:SF4">
    <property type="entry name" value="TRANSCRIPTION FACTOR SOX-13"/>
    <property type="match status" value="1"/>
</dbReference>
<dbReference type="PANTHER" id="PTHR45789">
    <property type="entry name" value="FI18025P1"/>
    <property type="match status" value="1"/>
</dbReference>
<sequence length="552" mass="60543">MVEPSPPALCLHGNGDVSMVGVKVEEEEFSDGGGAISLHPPIKQSPSRDWPGIPSVEARQLTPPLSCSPSDASPGKELPLRQSPVGGYSRPEGRPIFSQVMPTIEKLLSTDWKETFLERSAEQLKGTPESLLEKEQQLLAMIGQLSGLREQLLGAHAEQRTMAALLLEKQQQQMELARLQQEQVNMPYVMIPAFHPSAQALQVTSDPQLTLPLHSIPCKPAVDYPMQLLPSPHPAHGKRSAGSFRQEAGQPLNLTSRPKGLERGKTPSPQSFELGMAGSYRPRDVQREPSLSPARTVLRVRGKDQRDREGSKMRPEDGARRAPEDGLSSDSESPRSAHAGGVRGGGYVDSLRAPPHPSSASSAASAGHIKRPMNAFMVWAKDERRRILQAFPDMHNSSISKILVQAPPQEDLHRGGAAAPRGRTNLLCESQAVEQNTLKALGFNSLKNDEEEELRNRQERFQSEPQQRHYAASDGQYQAAGGSVASMPFYPALMEHYLPQAPPPQHRTEGQATPTPATVRERERERERLPYSEGEESDGGERSEGELVLLTD</sequence>
<dbReference type="GO" id="GO:0045165">
    <property type="term" value="P:cell fate commitment"/>
    <property type="evidence" value="ECO:0007669"/>
    <property type="project" value="TreeGrafter"/>
</dbReference>
<feature type="DNA-binding region" description="HMG box" evidence="3">
    <location>
        <begin position="369"/>
        <end position="403"/>
    </location>
</feature>
<dbReference type="Gene3D" id="1.10.30.10">
    <property type="entry name" value="High mobility group box domain"/>
    <property type="match status" value="1"/>
</dbReference>
<keyword evidence="1 3" id="KW-0238">DNA-binding</keyword>
<dbReference type="OrthoDB" id="6247875at2759"/>
<evidence type="ECO:0000259" key="5">
    <source>
        <dbReference type="PROSITE" id="PS50118"/>
    </source>
</evidence>
<feature type="compositionally biased region" description="Basic and acidic residues" evidence="4">
    <location>
        <begin position="519"/>
        <end position="530"/>
    </location>
</feature>
<organism evidence="6 7">
    <name type="scientific">Muraenolepis orangiensis</name>
    <name type="common">Patagonian moray cod</name>
    <dbReference type="NCBI Taxonomy" id="630683"/>
    <lineage>
        <taxon>Eukaryota</taxon>
        <taxon>Metazoa</taxon>
        <taxon>Chordata</taxon>
        <taxon>Craniata</taxon>
        <taxon>Vertebrata</taxon>
        <taxon>Euteleostomi</taxon>
        <taxon>Actinopterygii</taxon>
        <taxon>Neopterygii</taxon>
        <taxon>Teleostei</taxon>
        <taxon>Neoteleostei</taxon>
        <taxon>Acanthomorphata</taxon>
        <taxon>Zeiogadaria</taxon>
        <taxon>Gadariae</taxon>
        <taxon>Gadiformes</taxon>
        <taxon>Muraenolepidoidei</taxon>
        <taxon>Muraenolepididae</taxon>
        <taxon>Muraenolepis</taxon>
    </lineage>
</organism>
<dbReference type="SUPFAM" id="SSF47095">
    <property type="entry name" value="HMG-box"/>
    <property type="match status" value="1"/>
</dbReference>
<feature type="compositionally biased region" description="Basic and acidic residues" evidence="4">
    <location>
        <begin position="301"/>
        <end position="324"/>
    </location>
</feature>
<dbReference type="InterPro" id="IPR051356">
    <property type="entry name" value="SOX/SOX-like_TF"/>
</dbReference>
<dbReference type="Pfam" id="PF00505">
    <property type="entry name" value="HMG_box"/>
    <property type="match status" value="1"/>
</dbReference>
<dbReference type="AlphaFoldDB" id="A0A9Q0EBV2"/>
<dbReference type="PROSITE" id="PS50118">
    <property type="entry name" value="HMG_BOX_2"/>
    <property type="match status" value="1"/>
</dbReference>
<evidence type="ECO:0000313" key="6">
    <source>
        <dbReference type="EMBL" id="KAJ3602971.1"/>
    </source>
</evidence>
<evidence type="ECO:0000256" key="1">
    <source>
        <dbReference type="ARBA" id="ARBA00023125"/>
    </source>
</evidence>
<protein>
    <recommendedName>
        <fullName evidence="5">HMG box domain-containing protein</fullName>
    </recommendedName>
</protein>
<accession>A0A9Q0EBV2</accession>
<evidence type="ECO:0000256" key="4">
    <source>
        <dbReference type="SAM" id="MobiDB-lite"/>
    </source>
</evidence>
<dbReference type="EMBL" id="JANIIK010000046">
    <property type="protein sequence ID" value="KAJ3602971.1"/>
    <property type="molecule type" value="Genomic_DNA"/>
</dbReference>
<feature type="region of interest" description="Disordered" evidence="4">
    <location>
        <begin position="31"/>
        <end position="94"/>
    </location>
</feature>
<gene>
    <name evidence="6" type="ORF">NHX12_030715</name>
</gene>
<comment type="caution">
    <text evidence="6">The sequence shown here is derived from an EMBL/GenBank/DDBJ whole genome shotgun (WGS) entry which is preliminary data.</text>
</comment>
<feature type="region of interest" description="Disordered" evidence="4">
    <location>
        <begin position="497"/>
        <end position="552"/>
    </location>
</feature>
<dbReference type="InterPro" id="IPR036910">
    <property type="entry name" value="HMG_box_dom_sf"/>
</dbReference>
<keyword evidence="7" id="KW-1185">Reference proteome</keyword>
<evidence type="ECO:0000256" key="2">
    <source>
        <dbReference type="ARBA" id="ARBA00023242"/>
    </source>
</evidence>
<dbReference type="GO" id="GO:0000978">
    <property type="term" value="F:RNA polymerase II cis-regulatory region sequence-specific DNA binding"/>
    <property type="evidence" value="ECO:0007669"/>
    <property type="project" value="TreeGrafter"/>
</dbReference>